<organism evidence="1 2">
    <name type="scientific">Macrostomum lignano</name>
    <dbReference type="NCBI Taxonomy" id="282301"/>
    <lineage>
        <taxon>Eukaryota</taxon>
        <taxon>Metazoa</taxon>
        <taxon>Spiralia</taxon>
        <taxon>Lophotrochozoa</taxon>
        <taxon>Platyhelminthes</taxon>
        <taxon>Rhabditophora</taxon>
        <taxon>Macrostomorpha</taxon>
        <taxon>Macrostomida</taxon>
        <taxon>Macrostomidae</taxon>
        <taxon>Macrostomum</taxon>
    </lineage>
</organism>
<evidence type="ECO:0000313" key="1">
    <source>
        <dbReference type="EMBL" id="PAA90791.1"/>
    </source>
</evidence>
<protein>
    <submittedName>
        <fullName evidence="1">Uncharacterized protein</fullName>
    </submittedName>
</protein>
<accession>A0A267GXM5</accession>
<gene>
    <name evidence="1" type="ORF">BOX15_Mlig032516g1</name>
</gene>
<dbReference type="EMBL" id="NIVC01000103">
    <property type="protein sequence ID" value="PAA90791.1"/>
    <property type="molecule type" value="Genomic_DNA"/>
</dbReference>
<sequence>ERGGRRCELLRHELTNSPYPKPWRNTDGNAMGNFYSAKHLWLPTWTDENDETAMQVNYEYVRVWKLQP</sequence>
<reference evidence="1 2" key="1">
    <citation type="submission" date="2017-06" db="EMBL/GenBank/DDBJ databases">
        <title>A platform for efficient transgenesis in Macrostomum lignano, a flatworm model organism for stem cell research.</title>
        <authorList>
            <person name="Berezikov E."/>
        </authorList>
    </citation>
    <scope>NUCLEOTIDE SEQUENCE [LARGE SCALE GENOMIC DNA]</scope>
    <source>
        <strain evidence="1">DV1</strain>
        <tissue evidence="1">Whole organism</tissue>
    </source>
</reference>
<comment type="caution">
    <text evidence="1">The sequence shown here is derived from an EMBL/GenBank/DDBJ whole genome shotgun (WGS) entry which is preliminary data.</text>
</comment>
<dbReference type="AlphaFoldDB" id="A0A267GXM5"/>
<proteinExistence type="predicted"/>
<name>A0A267GXM5_9PLAT</name>
<evidence type="ECO:0000313" key="2">
    <source>
        <dbReference type="Proteomes" id="UP000215902"/>
    </source>
</evidence>
<dbReference type="OrthoDB" id="6144388at2759"/>
<keyword evidence="2" id="KW-1185">Reference proteome</keyword>
<feature type="non-terminal residue" evidence="1">
    <location>
        <position position="1"/>
    </location>
</feature>
<dbReference type="Proteomes" id="UP000215902">
    <property type="component" value="Unassembled WGS sequence"/>
</dbReference>